<feature type="transmembrane region" description="Helical" evidence="16">
    <location>
        <begin position="142"/>
        <end position="162"/>
    </location>
</feature>
<evidence type="ECO:0000256" key="9">
    <source>
        <dbReference type="ARBA" id="ARBA00022984"/>
    </source>
</evidence>
<keyword evidence="8 16" id="KW-0133">Cell shape</keyword>
<keyword evidence="5 16" id="KW-0328">Glycosyltransferase</keyword>
<comment type="catalytic activity">
    <reaction evidence="15 16">
        <text>[GlcNAc-(1-&gt;4)-Mur2Ac(oyl-L-Ala-gamma-D-Glu-L-Lys-D-Ala-D-Ala)](n)-di-trans,octa-cis-undecaprenyl diphosphate + beta-D-GlcNAc-(1-&gt;4)-Mur2Ac(oyl-L-Ala-gamma-D-Glu-L-Lys-D-Ala-D-Ala)-di-trans,octa-cis-undecaprenyl diphosphate = [GlcNAc-(1-&gt;4)-Mur2Ac(oyl-L-Ala-gamma-D-Glu-L-Lys-D-Ala-D-Ala)](n+1)-di-trans,octa-cis-undecaprenyl diphosphate + di-trans,octa-cis-undecaprenyl diphosphate + H(+)</text>
        <dbReference type="Rhea" id="RHEA:23708"/>
        <dbReference type="Rhea" id="RHEA-COMP:9602"/>
        <dbReference type="Rhea" id="RHEA-COMP:9603"/>
        <dbReference type="ChEBI" id="CHEBI:15378"/>
        <dbReference type="ChEBI" id="CHEBI:58405"/>
        <dbReference type="ChEBI" id="CHEBI:60033"/>
        <dbReference type="ChEBI" id="CHEBI:78435"/>
        <dbReference type="EC" id="2.4.99.28"/>
    </reaction>
</comment>
<keyword evidence="18" id="KW-1185">Reference proteome</keyword>
<feature type="transmembrane region" description="Helical" evidence="16">
    <location>
        <begin position="70"/>
        <end position="93"/>
    </location>
</feature>
<feature type="transmembrane region" description="Helical" evidence="16">
    <location>
        <begin position="208"/>
        <end position="226"/>
    </location>
</feature>
<feature type="transmembrane region" description="Helical" evidence="16">
    <location>
        <begin position="410"/>
        <end position="433"/>
    </location>
</feature>
<evidence type="ECO:0000256" key="2">
    <source>
        <dbReference type="ARBA" id="ARBA00004752"/>
    </source>
</evidence>
<dbReference type="EMBL" id="JAUZEE010000002">
    <property type="protein sequence ID" value="MDP4299734.1"/>
    <property type="molecule type" value="Genomic_DNA"/>
</dbReference>
<feature type="transmembrane region" description="Helical" evidence="16">
    <location>
        <begin position="256"/>
        <end position="273"/>
    </location>
</feature>
<comment type="similarity">
    <text evidence="14 16">Belongs to the SEDS family. FtsW subfamily.</text>
</comment>
<name>A0ABT9FZT7_LEPDI</name>
<sequence>MNVSVISRLGALFGRRPAAPANRATREVERPSLLARLAAGAGSLLGLLRGDVGGKDGARGWDASGQPTRWVGFDMALVWVVVGLLALGTVMVYSASIQLPDNPKFAAYSPTHFLIRHLMSIGLALVAAAAVSTLPMRVWERWAPWLFIVALVLLVAVLLPFVGKVVNNSRRWIPLGVLNFQPSELAKLAMAMYAANYMVRKMDVKESFTRAVLPMAIALGFVGVLLLAEPDMGAFIVIALIAIGILFLGGVNGRMFLIISAVLVGSFVLMITFNDVRRERILAYLNPWDEKYAQGKGYQLTHSLIAFGRGEWTGQGLGSSVEKLHYLPEAHTDFLLAVIGEELGLVGVAAVILAFFWLVRRIFVIGRQAIALDRVFAGLTAQGIGVWIGGQTFINMGVNLGVLPTKGLTLPLLSYGGSAIVMGVVALAVVLRVDMENRQLMRGGGLGGGRA</sequence>
<dbReference type="InterPro" id="IPR001182">
    <property type="entry name" value="FtsW/RodA"/>
</dbReference>
<evidence type="ECO:0000256" key="5">
    <source>
        <dbReference type="ARBA" id="ARBA00022676"/>
    </source>
</evidence>
<gene>
    <name evidence="16 17" type="primary">ftsW</name>
    <name evidence="17" type="ORF">Q8X39_03740</name>
</gene>
<dbReference type="NCBIfam" id="TIGR02614">
    <property type="entry name" value="ftsW"/>
    <property type="match status" value="1"/>
</dbReference>
<dbReference type="HAMAP" id="MF_00913">
    <property type="entry name" value="PGT_FtsW_proteobact"/>
    <property type="match status" value="1"/>
</dbReference>
<keyword evidence="13 16" id="KW-0961">Cell wall biogenesis/degradation</keyword>
<evidence type="ECO:0000256" key="13">
    <source>
        <dbReference type="ARBA" id="ARBA00023316"/>
    </source>
</evidence>
<dbReference type="Proteomes" id="UP001235760">
    <property type="component" value="Unassembled WGS sequence"/>
</dbReference>
<comment type="caution">
    <text evidence="17">The sequence shown here is derived from an EMBL/GenBank/DDBJ whole genome shotgun (WGS) entry which is preliminary data.</text>
</comment>
<feature type="transmembrane region" description="Helical" evidence="16">
    <location>
        <begin position="334"/>
        <end position="359"/>
    </location>
</feature>
<keyword evidence="10 16" id="KW-1133">Transmembrane helix</keyword>
<comment type="pathway">
    <text evidence="2 16">Cell wall biogenesis; peptidoglycan biosynthesis.</text>
</comment>
<keyword evidence="9 16" id="KW-0573">Peptidoglycan synthesis</keyword>
<keyword evidence="6 16" id="KW-0808">Transferase</keyword>
<feature type="transmembrane region" description="Helical" evidence="16">
    <location>
        <begin position="371"/>
        <end position="390"/>
    </location>
</feature>
<dbReference type="InterPro" id="IPR013437">
    <property type="entry name" value="FtsW"/>
</dbReference>
<evidence type="ECO:0000256" key="16">
    <source>
        <dbReference type="HAMAP-Rule" id="MF_00913"/>
    </source>
</evidence>
<reference evidence="17 18" key="1">
    <citation type="submission" date="2023-08" db="EMBL/GenBank/DDBJ databases">
        <authorList>
            <person name="Roldan D.M."/>
            <person name="Menes R.J."/>
        </authorList>
    </citation>
    <scope>NUCLEOTIDE SEQUENCE [LARGE SCALE GENOMIC DNA]</scope>
    <source>
        <strain evidence="17 18">CCM 2812</strain>
    </source>
</reference>
<comment type="subcellular location">
    <subcellularLocation>
        <location evidence="16">Cell inner membrane</location>
        <topology evidence="16">Multi-pass membrane protein</topology>
    </subcellularLocation>
    <subcellularLocation>
        <location evidence="1">Cell membrane</location>
        <topology evidence="1">Multi-pass membrane protein</topology>
    </subcellularLocation>
    <text evidence="16">Localizes to the division septum.</text>
</comment>
<evidence type="ECO:0000256" key="12">
    <source>
        <dbReference type="ARBA" id="ARBA00023306"/>
    </source>
</evidence>
<keyword evidence="3 16" id="KW-1003">Cell membrane</keyword>
<evidence type="ECO:0000256" key="3">
    <source>
        <dbReference type="ARBA" id="ARBA00022475"/>
    </source>
</evidence>
<evidence type="ECO:0000256" key="1">
    <source>
        <dbReference type="ARBA" id="ARBA00004651"/>
    </source>
</evidence>
<evidence type="ECO:0000256" key="10">
    <source>
        <dbReference type="ARBA" id="ARBA00022989"/>
    </source>
</evidence>
<evidence type="ECO:0000313" key="17">
    <source>
        <dbReference type="EMBL" id="MDP4299734.1"/>
    </source>
</evidence>
<protein>
    <recommendedName>
        <fullName evidence="16">Probable peptidoglycan glycosyltransferase FtsW</fullName>
        <shortName evidence="16">PGT</shortName>
        <ecNumber evidence="16">2.4.99.28</ecNumber>
    </recommendedName>
    <alternativeName>
        <fullName evidence="16">Cell division protein FtsW</fullName>
    </alternativeName>
    <alternativeName>
        <fullName evidence="16">Cell wall polymerase</fullName>
    </alternativeName>
    <alternativeName>
        <fullName evidence="16">Peptidoglycan polymerase</fullName>
        <shortName evidence="16">PG polymerase</shortName>
    </alternativeName>
</protein>
<keyword evidence="16" id="KW-0997">Cell inner membrane</keyword>
<dbReference type="PROSITE" id="PS00428">
    <property type="entry name" value="FTSW_RODA_SPOVE"/>
    <property type="match status" value="1"/>
</dbReference>
<proteinExistence type="inferred from homology"/>
<evidence type="ECO:0000256" key="4">
    <source>
        <dbReference type="ARBA" id="ARBA00022618"/>
    </source>
</evidence>
<evidence type="ECO:0000256" key="11">
    <source>
        <dbReference type="ARBA" id="ARBA00023136"/>
    </source>
</evidence>
<feature type="transmembrane region" description="Helical" evidence="16">
    <location>
        <begin position="232"/>
        <end position="249"/>
    </location>
</feature>
<accession>A0ABT9FZT7</accession>
<dbReference type="InterPro" id="IPR018365">
    <property type="entry name" value="Cell_cycle_FtsW-rel_CS"/>
</dbReference>
<feature type="transmembrane region" description="Helical" evidence="16">
    <location>
        <begin position="114"/>
        <end position="136"/>
    </location>
</feature>
<evidence type="ECO:0000256" key="6">
    <source>
        <dbReference type="ARBA" id="ARBA00022679"/>
    </source>
</evidence>
<dbReference type="EC" id="2.4.99.28" evidence="16"/>
<keyword evidence="12 16" id="KW-0131">Cell cycle</keyword>
<evidence type="ECO:0000313" key="18">
    <source>
        <dbReference type="Proteomes" id="UP001235760"/>
    </source>
</evidence>
<evidence type="ECO:0000256" key="8">
    <source>
        <dbReference type="ARBA" id="ARBA00022960"/>
    </source>
</evidence>
<dbReference type="RefSeq" id="WP_305748305.1">
    <property type="nucleotide sequence ID" value="NZ_JAUZEE010000002.1"/>
</dbReference>
<organism evidence="17 18">
    <name type="scientific">Leptothrix discophora</name>
    <dbReference type="NCBI Taxonomy" id="89"/>
    <lineage>
        <taxon>Bacteria</taxon>
        <taxon>Pseudomonadati</taxon>
        <taxon>Pseudomonadota</taxon>
        <taxon>Betaproteobacteria</taxon>
        <taxon>Burkholderiales</taxon>
        <taxon>Sphaerotilaceae</taxon>
        <taxon>Leptothrix</taxon>
    </lineage>
</organism>
<comment type="function">
    <text evidence="16">Peptidoglycan polymerase that is essential for cell division.</text>
</comment>
<keyword evidence="4 16" id="KW-0132">Cell division</keyword>
<evidence type="ECO:0000256" key="14">
    <source>
        <dbReference type="ARBA" id="ARBA00038053"/>
    </source>
</evidence>
<keyword evidence="11 16" id="KW-0472">Membrane</keyword>
<dbReference type="PANTHER" id="PTHR30474:SF2">
    <property type="entry name" value="PEPTIDOGLYCAN GLYCOSYLTRANSFERASE FTSW-RELATED"/>
    <property type="match status" value="1"/>
</dbReference>
<keyword evidence="7 16" id="KW-0812">Transmembrane</keyword>
<dbReference type="PANTHER" id="PTHR30474">
    <property type="entry name" value="CELL CYCLE PROTEIN"/>
    <property type="match status" value="1"/>
</dbReference>
<dbReference type="Pfam" id="PF01098">
    <property type="entry name" value="FTSW_RODA_SPOVE"/>
    <property type="match status" value="1"/>
</dbReference>
<evidence type="ECO:0000256" key="15">
    <source>
        <dbReference type="ARBA" id="ARBA00049902"/>
    </source>
</evidence>
<evidence type="ECO:0000256" key="7">
    <source>
        <dbReference type="ARBA" id="ARBA00022692"/>
    </source>
</evidence>